<dbReference type="SUPFAM" id="SSF82153">
    <property type="entry name" value="FAS1 domain"/>
    <property type="match status" value="2"/>
</dbReference>
<name>A0A2V1B0M5_9ASCO</name>
<sequence>MLPFVFYLIWALVAIFPSHVISKPTSTSSLPPEPSPSSIIDYLSSEVQYSYFLRHLQRNGLIPAVNELQNVTLFAPVNSAFVDDEVLRNDTRENLLRYFADQKLRIGYLDTRDLVADSKYVLRESHGRNITFPLKLTADLEQQQYYVNDVAQVVEFDFYAKHQHSFVQAIDQLLPLQPSICELLLDGSTDYINGHKMSFVKGLFQSVFLHPKVHGPGCVDFLGNTSTILLPSDALVEQSLSEAEIRYYTSLHRVLMDRHLDTSRDAINEISADISEMLRAWLIPELVDGVNGTHPVVDSTGKKKKKKPKKPVVQPPKYDIALDDETNQIIVNGIIASSLNSTGLTARDGIVHIFDAESNDPESSFFTALNFTIPALVPHKVLYSLHYSQFVNELNFRKLGKLINGKTTNQTILLDVADRDDFQDDDELAIAGFSNKQNALYKFMEGQLDTVQDLQSTQRYQRLLTSKLCSNKRIGSCFKVKVTGSSHEGKIITTFNNDIRAYGDPYRAVGNTTIYIGDKTLSPPSSLKHTLAELLTDGAVNGRLEHIEIDKEFCMWTLEHLSTHGLNVVKDNYKGYSVILPCGHTLWEPFSGMKDSPQEVSIKNLGLVLRYLEAHPKKMKDVLKGLFIEDVIYSDFGLEDDIETSRIAKTLRGDVLNISESYRMGDFNHMIKLNDTPLSVPLNSDVLFSQGVIHITDKLILPQDFHVSVRDLLETTENKNKKYSLVSLIEQFPEINHALGLDKKNVASNFSILAPKPESLESMNITADFRRLPEFLALHLLRNEDALTLKRCINQPFETNQTFTIQTNRSDGIFSCRKNHDNGKTYLKLKPQEPSSSLSAFGYNKDKEIKIVTHGCTSAAQNASCVFLIEKPINLAWFSNDDDFLRIHIGWFSVALGVLFGILLLGILFTTIVVFLGNRPRKQPPKPLTTPNGFPMPPGSTFMRVTSDEDTQFGGFDNGYESDDDLNRNETASLLSASGLRKKGRRGYGSIREERMSLSPGHKPQDIPPSAPRSIKATRSSLKRDRNLPPL</sequence>
<evidence type="ECO:0000256" key="3">
    <source>
        <dbReference type="SAM" id="SignalP"/>
    </source>
</evidence>
<comment type="caution">
    <text evidence="5">The sequence shown here is derived from an EMBL/GenBank/DDBJ whole genome shotgun (WGS) entry which is preliminary data.</text>
</comment>
<proteinExistence type="predicted"/>
<feature type="compositionally biased region" description="Basic and acidic residues" evidence="1">
    <location>
        <begin position="1022"/>
        <end position="1031"/>
    </location>
</feature>
<evidence type="ECO:0000256" key="1">
    <source>
        <dbReference type="SAM" id="MobiDB-lite"/>
    </source>
</evidence>
<dbReference type="Pfam" id="PF02469">
    <property type="entry name" value="Fasciclin"/>
    <property type="match status" value="1"/>
</dbReference>
<evidence type="ECO:0000313" key="5">
    <source>
        <dbReference type="EMBL" id="PVH22681.1"/>
    </source>
</evidence>
<evidence type="ECO:0000259" key="4">
    <source>
        <dbReference type="PROSITE" id="PS50213"/>
    </source>
</evidence>
<evidence type="ECO:0000313" key="6">
    <source>
        <dbReference type="Proteomes" id="UP000244309"/>
    </source>
</evidence>
<gene>
    <name evidence="5" type="ORF">CXQ85_005255</name>
</gene>
<dbReference type="EMBL" id="PKFO01000008">
    <property type="protein sequence ID" value="PVH22681.1"/>
    <property type="molecule type" value="Genomic_DNA"/>
</dbReference>
<dbReference type="RefSeq" id="XP_025343621.1">
    <property type="nucleotide sequence ID" value="XM_025488854.1"/>
</dbReference>
<evidence type="ECO:0000256" key="2">
    <source>
        <dbReference type="SAM" id="Phobius"/>
    </source>
</evidence>
<feature type="region of interest" description="Disordered" evidence="1">
    <location>
        <begin position="977"/>
        <end position="1031"/>
    </location>
</feature>
<keyword evidence="2" id="KW-0812">Transmembrane</keyword>
<feature type="transmembrane region" description="Helical" evidence="2">
    <location>
        <begin position="889"/>
        <end position="916"/>
    </location>
</feature>
<dbReference type="VEuPathDB" id="FungiDB:CXQ85_005255"/>
<keyword evidence="2" id="KW-1133">Transmembrane helix</keyword>
<feature type="region of interest" description="Disordered" evidence="1">
    <location>
        <begin position="294"/>
        <end position="314"/>
    </location>
</feature>
<dbReference type="Proteomes" id="UP000244309">
    <property type="component" value="Unassembled WGS sequence"/>
</dbReference>
<dbReference type="GeneID" id="37010585"/>
<dbReference type="InterPro" id="IPR050904">
    <property type="entry name" value="Adhesion/Biosynth-related"/>
</dbReference>
<feature type="signal peptide" evidence="3">
    <location>
        <begin position="1"/>
        <end position="22"/>
    </location>
</feature>
<dbReference type="SMART" id="SM00554">
    <property type="entry name" value="FAS1"/>
    <property type="match status" value="2"/>
</dbReference>
<dbReference type="OrthoDB" id="286301at2759"/>
<feature type="domain" description="FAS1" evidence="4">
    <location>
        <begin position="36"/>
        <end position="174"/>
    </location>
</feature>
<feature type="chain" id="PRO_5016044207" description="FAS1 domain-containing protein" evidence="3">
    <location>
        <begin position="23"/>
        <end position="1031"/>
    </location>
</feature>
<accession>A0A2V1B0M5</accession>
<protein>
    <recommendedName>
        <fullName evidence="4">FAS1 domain-containing protein</fullName>
    </recommendedName>
</protein>
<dbReference type="PANTHER" id="PTHR10900:SF77">
    <property type="entry name" value="FI19380P1"/>
    <property type="match status" value="1"/>
</dbReference>
<organism evidence="5 6">
    <name type="scientific">Candidozyma haemuli</name>
    <dbReference type="NCBI Taxonomy" id="45357"/>
    <lineage>
        <taxon>Eukaryota</taxon>
        <taxon>Fungi</taxon>
        <taxon>Dikarya</taxon>
        <taxon>Ascomycota</taxon>
        <taxon>Saccharomycotina</taxon>
        <taxon>Pichiomycetes</taxon>
        <taxon>Metschnikowiaceae</taxon>
        <taxon>Candidozyma</taxon>
    </lineage>
</organism>
<keyword evidence="3" id="KW-0732">Signal</keyword>
<dbReference type="AlphaFoldDB" id="A0A2V1B0M5"/>
<dbReference type="PROSITE" id="PS50213">
    <property type="entry name" value="FAS1"/>
    <property type="match status" value="1"/>
</dbReference>
<dbReference type="PANTHER" id="PTHR10900">
    <property type="entry name" value="PERIOSTIN-RELATED"/>
    <property type="match status" value="1"/>
</dbReference>
<dbReference type="InterPro" id="IPR000782">
    <property type="entry name" value="FAS1_domain"/>
</dbReference>
<keyword evidence="2" id="KW-0472">Membrane</keyword>
<dbReference type="STRING" id="45357.A0A2V1B0M5"/>
<keyword evidence="6" id="KW-1185">Reference proteome</keyword>
<dbReference type="Gene3D" id="2.30.180.10">
    <property type="entry name" value="FAS1 domain"/>
    <property type="match status" value="2"/>
</dbReference>
<dbReference type="InterPro" id="IPR036378">
    <property type="entry name" value="FAS1_dom_sf"/>
</dbReference>
<reference evidence="5 6" key="1">
    <citation type="submission" date="2017-12" db="EMBL/GenBank/DDBJ databases">
        <title>Genome Sequence of a Multidrug-Resistant Candida haemulonii Isolate from a Patient with Chronic Leg Ulcers in Israel.</title>
        <authorList>
            <person name="Chow N.A."/>
            <person name="Gade L."/>
            <person name="Batra D."/>
            <person name="Rowe L.A."/>
            <person name="Ben-Ami R."/>
            <person name="Loparev V.N."/>
            <person name="Litvintseva A.P."/>
        </authorList>
    </citation>
    <scope>NUCLEOTIDE SEQUENCE [LARGE SCALE GENOMIC DNA]</scope>
    <source>
        <strain evidence="5 6">B11899</strain>
    </source>
</reference>